<sequence length="282" mass="30053">MKSVAWLATLPLALSPVLADSSSEAVPQSVIEEQRRNLASNTEGQGVGPQSPRDIDSAVGNNSRAFGTAPPYQQMNLCNIHFHKGAEHKGGEYTEFAGPGDGAGYQSGYRFSGDLTEQERSPLAEPQCPSDHGSLMVGDTIEVHYVFSSAQVTPGPTLGSCLNDAIGNPQLRVEAVVMVLVNDPTADDFMALTALDKVNGYHQAPKLPENAGKAVNYAGSTTGPDYNEKASPLQVSWAVRPKALRVHAPTVGQWCQGNVFEEDHAHGVRNLVVNPNLLSPIQ</sequence>
<feature type="chain" id="PRO_5009915394" description="Cadmium carbonic anhydrase repeat-containing protein" evidence="2">
    <location>
        <begin position="20"/>
        <end position="282"/>
    </location>
</feature>
<evidence type="ECO:0000256" key="2">
    <source>
        <dbReference type="SAM" id="SignalP"/>
    </source>
</evidence>
<dbReference type="SUPFAM" id="SSF51069">
    <property type="entry name" value="Carbonic anhydrase"/>
    <property type="match status" value="1"/>
</dbReference>
<dbReference type="AlphaFoldDB" id="A0A1M5Z5J9"/>
<keyword evidence="2" id="KW-0732">Signal</keyword>
<gene>
    <name evidence="3" type="ORF">SAMN02745129_4691</name>
</gene>
<dbReference type="RefSeq" id="WP_067661984.1">
    <property type="nucleotide sequence ID" value="NZ_FQXG01000009.1"/>
</dbReference>
<evidence type="ECO:0000313" key="4">
    <source>
        <dbReference type="Proteomes" id="UP000184268"/>
    </source>
</evidence>
<accession>A0A1M5Z5J9</accession>
<feature type="region of interest" description="Disordered" evidence="1">
    <location>
        <begin position="36"/>
        <end position="66"/>
    </location>
</feature>
<dbReference type="Pfam" id="PF10563">
    <property type="entry name" value="CA_like"/>
    <property type="match status" value="1"/>
</dbReference>
<proteinExistence type="predicted"/>
<name>A0A1M5Z5J9_9GAMM</name>
<dbReference type="STRING" id="299255.SAMN02745129_4691"/>
<protein>
    <recommendedName>
        <fullName evidence="5">Cadmium carbonic anhydrase repeat-containing protein</fullName>
    </recommendedName>
</protein>
<reference evidence="4" key="1">
    <citation type="submission" date="2016-11" db="EMBL/GenBank/DDBJ databases">
        <authorList>
            <person name="Varghese N."/>
            <person name="Submissions S."/>
        </authorList>
    </citation>
    <scope>NUCLEOTIDE SEQUENCE [LARGE SCALE GENOMIC DNA]</scope>
    <source>
        <strain evidence="4">DSM 16917</strain>
    </source>
</reference>
<evidence type="ECO:0000256" key="1">
    <source>
        <dbReference type="SAM" id="MobiDB-lite"/>
    </source>
</evidence>
<dbReference type="OrthoDB" id="8902034at2"/>
<keyword evidence="4" id="KW-1185">Reference proteome</keyword>
<dbReference type="InterPro" id="IPR018883">
    <property type="entry name" value="Delta_CA"/>
</dbReference>
<evidence type="ECO:0000313" key="3">
    <source>
        <dbReference type="EMBL" id="SHI19499.1"/>
    </source>
</evidence>
<organism evidence="3 4">
    <name type="scientific">Ferrimonas marina</name>
    <dbReference type="NCBI Taxonomy" id="299255"/>
    <lineage>
        <taxon>Bacteria</taxon>
        <taxon>Pseudomonadati</taxon>
        <taxon>Pseudomonadota</taxon>
        <taxon>Gammaproteobacteria</taxon>
        <taxon>Alteromonadales</taxon>
        <taxon>Ferrimonadaceae</taxon>
        <taxon>Ferrimonas</taxon>
    </lineage>
</organism>
<dbReference type="Proteomes" id="UP000184268">
    <property type="component" value="Unassembled WGS sequence"/>
</dbReference>
<dbReference type="EMBL" id="FQXG01000009">
    <property type="protein sequence ID" value="SHI19499.1"/>
    <property type="molecule type" value="Genomic_DNA"/>
</dbReference>
<dbReference type="InterPro" id="IPR036398">
    <property type="entry name" value="CA_dom_sf"/>
</dbReference>
<feature type="signal peptide" evidence="2">
    <location>
        <begin position="1"/>
        <end position="19"/>
    </location>
</feature>
<evidence type="ECO:0008006" key="5">
    <source>
        <dbReference type="Google" id="ProtNLM"/>
    </source>
</evidence>